<dbReference type="Pfam" id="PF13643">
    <property type="entry name" value="DUF4145"/>
    <property type="match status" value="1"/>
</dbReference>
<sequence>MATTPTATNATKKGHCPTCDGERTCEIHGSIYKAWDWEDKQYGHSVNGGVDHSLLECQGCETVFYETSSWNSEDTDHYYDAAGQEQYEHPREIQTYPKPEAKTKPVWFDAMQKADPQLRNILSQMYVAHDNQAHILTAIGLRTALDRATEVIGIDPAKTFDEKLNELRNGGWIGQTERDILGVVTDAGNAAAHRGWEPDSQEVSELLSSLEVFLHRAFIVGQKALGIKKSIPAKPERLLAVGKKTTP</sequence>
<dbReference type="Proteomes" id="UP000286576">
    <property type="component" value="Unassembled WGS sequence"/>
</dbReference>
<protein>
    <submittedName>
        <fullName evidence="2">DUF4145 domain-containing protein</fullName>
    </submittedName>
</protein>
<reference evidence="2 3" key="1">
    <citation type="submission" date="2018-08" db="EMBL/GenBank/DDBJ databases">
        <title>Erythrobacter zhengii sp.nov., a bacterium isolated from deep-sea sediment.</title>
        <authorList>
            <person name="Fang C."/>
            <person name="Wu Y.-H."/>
            <person name="Sun C."/>
            <person name="Wang H."/>
            <person name="Cheng H."/>
            <person name="Meng F.-X."/>
            <person name="Wang C.-S."/>
            <person name="Xu X.-W."/>
        </authorList>
    </citation>
    <scope>NUCLEOTIDE SEQUENCE [LARGE SCALE GENOMIC DNA]</scope>
    <source>
        <strain evidence="2 3">V18</strain>
    </source>
</reference>
<dbReference type="InterPro" id="IPR025285">
    <property type="entry name" value="DUF4145"/>
</dbReference>
<comment type="caution">
    <text evidence="2">The sequence shown here is derived from an EMBL/GenBank/DDBJ whole genome shotgun (WGS) entry which is preliminary data.</text>
</comment>
<dbReference type="EMBL" id="QXFL01000002">
    <property type="protein sequence ID" value="RIV88010.1"/>
    <property type="molecule type" value="Genomic_DNA"/>
</dbReference>
<evidence type="ECO:0000259" key="1">
    <source>
        <dbReference type="Pfam" id="PF13643"/>
    </source>
</evidence>
<dbReference type="OrthoDB" id="7851676at2"/>
<dbReference type="AlphaFoldDB" id="A0A418NVF6"/>
<name>A0A418NVF6_9SPHN</name>
<keyword evidence="3" id="KW-1185">Reference proteome</keyword>
<evidence type="ECO:0000313" key="2">
    <source>
        <dbReference type="EMBL" id="RIV88010.1"/>
    </source>
</evidence>
<dbReference type="RefSeq" id="WP_054522875.1">
    <property type="nucleotide sequence ID" value="NZ_CAWODQ010000012.1"/>
</dbReference>
<feature type="domain" description="DUF4145" evidence="1">
    <location>
        <begin position="126"/>
        <end position="208"/>
    </location>
</feature>
<gene>
    <name evidence="2" type="ORF">D2V07_06860</name>
</gene>
<evidence type="ECO:0000313" key="3">
    <source>
        <dbReference type="Proteomes" id="UP000286576"/>
    </source>
</evidence>
<organism evidence="2 3">
    <name type="scientific">Aurantiacibacter zhengii</name>
    <dbReference type="NCBI Taxonomy" id="2307003"/>
    <lineage>
        <taxon>Bacteria</taxon>
        <taxon>Pseudomonadati</taxon>
        <taxon>Pseudomonadota</taxon>
        <taxon>Alphaproteobacteria</taxon>
        <taxon>Sphingomonadales</taxon>
        <taxon>Erythrobacteraceae</taxon>
        <taxon>Aurantiacibacter</taxon>
    </lineage>
</organism>
<proteinExistence type="predicted"/>
<accession>A0A418NVF6</accession>